<dbReference type="RefSeq" id="WP_128199830.1">
    <property type="nucleotide sequence ID" value="NZ_SACT01000007.1"/>
</dbReference>
<protein>
    <submittedName>
        <fullName evidence="1">Uncharacterized protein</fullName>
    </submittedName>
</protein>
<reference evidence="1 2" key="1">
    <citation type="submission" date="2019-01" db="EMBL/GenBank/DDBJ databases">
        <authorList>
            <person name="Chen W.-M."/>
        </authorList>
    </citation>
    <scope>NUCLEOTIDE SEQUENCE [LARGE SCALE GENOMIC DNA]</scope>
    <source>
        <strain evidence="1 2">ICH-3</strain>
    </source>
</reference>
<organism evidence="1 2">
    <name type="scientific">Rubrivivax albus</name>
    <dbReference type="NCBI Taxonomy" id="2499835"/>
    <lineage>
        <taxon>Bacteria</taxon>
        <taxon>Pseudomonadati</taxon>
        <taxon>Pseudomonadota</taxon>
        <taxon>Betaproteobacteria</taxon>
        <taxon>Burkholderiales</taxon>
        <taxon>Sphaerotilaceae</taxon>
        <taxon>Rubrivivax</taxon>
    </lineage>
</organism>
<evidence type="ECO:0000313" key="1">
    <source>
        <dbReference type="EMBL" id="RVT49658.1"/>
    </source>
</evidence>
<name>A0A3S3SAE6_9BURK</name>
<keyword evidence="2" id="KW-1185">Reference proteome</keyword>
<accession>A0A3S3SAE6</accession>
<proteinExistence type="predicted"/>
<dbReference type="Proteomes" id="UP000288178">
    <property type="component" value="Unassembled WGS sequence"/>
</dbReference>
<dbReference type="EMBL" id="SACT01000007">
    <property type="protein sequence ID" value="RVT49658.1"/>
    <property type="molecule type" value="Genomic_DNA"/>
</dbReference>
<dbReference type="AlphaFoldDB" id="A0A3S3SAE6"/>
<evidence type="ECO:0000313" key="2">
    <source>
        <dbReference type="Proteomes" id="UP000288178"/>
    </source>
</evidence>
<gene>
    <name evidence="1" type="ORF">ENE75_18605</name>
</gene>
<comment type="caution">
    <text evidence="1">The sequence shown here is derived from an EMBL/GenBank/DDBJ whole genome shotgun (WGS) entry which is preliminary data.</text>
</comment>
<sequence>MDQLRAERSRLRDVSGDPLALFWEGGYRQAAAGMPWLTMDRLMELHARWDEPGVAAEARLLIEQQCGLSLTGDQARAFLAGVAAVWRLV</sequence>